<dbReference type="FunFam" id="3.40.50.12780:FF:000013">
    <property type="entry name" value="Long-chain-fatty-acid--AMP ligase FadD32"/>
    <property type="match status" value="1"/>
</dbReference>
<dbReference type="InterPro" id="IPR036736">
    <property type="entry name" value="ACP-like_sf"/>
</dbReference>
<reference evidence="13" key="1">
    <citation type="submission" date="2019-02" db="EMBL/GenBank/DDBJ databases">
        <authorList>
            <person name="Gruber-Vodicka R. H."/>
            <person name="Seah K. B. B."/>
        </authorList>
    </citation>
    <scope>NUCLEOTIDE SEQUENCE</scope>
    <source>
        <strain evidence="13">BECK_BY2</strain>
        <strain evidence="12">BECK_BY3</strain>
    </source>
</reference>
<name>A0A450ZHI0_9GAMM</name>
<dbReference type="InterPro" id="IPR042104">
    <property type="entry name" value="PKS_dehydratase_sf"/>
</dbReference>
<accession>A0A450ZHI0</accession>
<dbReference type="SUPFAM" id="SSF56801">
    <property type="entry name" value="Acetyl-CoA synthetase-like"/>
    <property type="match status" value="1"/>
</dbReference>
<dbReference type="InterPro" id="IPR009081">
    <property type="entry name" value="PP-bd_ACP"/>
</dbReference>
<proteinExistence type="inferred from homology"/>
<evidence type="ECO:0000256" key="3">
    <source>
        <dbReference type="ARBA" id="ARBA00022450"/>
    </source>
</evidence>
<keyword evidence="3" id="KW-0596">Phosphopantetheine</keyword>
<dbReference type="InterPro" id="IPR016039">
    <property type="entry name" value="Thiolase-like"/>
</dbReference>
<dbReference type="EMBL" id="CAADFV010000013">
    <property type="protein sequence ID" value="VFK53188.1"/>
    <property type="molecule type" value="Genomic_DNA"/>
</dbReference>
<comment type="function">
    <text evidence="6">Involved in production of the polyketide antibiotic thailandamide.</text>
</comment>
<dbReference type="SUPFAM" id="SSF47336">
    <property type="entry name" value="ACP-like"/>
    <property type="match status" value="2"/>
</dbReference>
<dbReference type="SMART" id="SM00826">
    <property type="entry name" value="PKS_DH"/>
    <property type="match status" value="1"/>
</dbReference>
<feature type="active site" description="Proton acceptor; for dehydratase activity" evidence="7">
    <location>
        <position position="1739"/>
    </location>
</feature>
<dbReference type="InterPro" id="IPR014031">
    <property type="entry name" value="Ketoacyl_synth_C"/>
</dbReference>
<protein>
    <submittedName>
        <fullName evidence="13">Acyl transferase domain-containing protein</fullName>
    </submittedName>
</protein>
<dbReference type="Pfam" id="PF21089">
    <property type="entry name" value="PKS_DH_N"/>
    <property type="match status" value="1"/>
</dbReference>
<dbReference type="Pfam" id="PF02801">
    <property type="entry name" value="Ketoacyl-synt_C"/>
    <property type="match status" value="1"/>
</dbReference>
<evidence type="ECO:0000313" key="12">
    <source>
        <dbReference type="EMBL" id="VFK52660.1"/>
    </source>
</evidence>
<keyword evidence="8" id="KW-0472">Membrane</keyword>
<dbReference type="CDD" id="cd00833">
    <property type="entry name" value="PKS"/>
    <property type="match status" value="1"/>
</dbReference>
<feature type="domain" description="PKS/mFAS DH" evidence="11">
    <location>
        <begin position="1705"/>
        <end position="1945"/>
    </location>
</feature>
<evidence type="ECO:0000256" key="7">
    <source>
        <dbReference type="PROSITE-ProRule" id="PRU01363"/>
    </source>
</evidence>
<dbReference type="Gene3D" id="3.40.50.12780">
    <property type="entry name" value="N-terminal domain of ligase-like"/>
    <property type="match status" value="1"/>
</dbReference>
<dbReference type="FunFam" id="3.40.47.10:FF:000019">
    <property type="entry name" value="Polyketide synthase type I"/>
    <property type="match status" value="1"/>
</dbReference>
<evidence type="ECO:0000313" key="13">
    <source>
        <dbReference type="EMBL" id="VFK53188.1"/>
    </source>
</evidence>
<dbReference type="InterPro" id="IPR050091">
    <property type="entry name" value="PKS_NRPS_Biosynth_Enz"/>
</dbReference>
<dbReference type="PANTHER" id="PTHR43775:SF37">
    <property type="entry name" value="SI:DKEY-61P9.11"/>
    <property type="match status" value="1"/>
</dbReference>
<dbReference type="SMART" id="SM01294">
    <property type="entry name" value="PKS_PP_betabranch"/>
    <property type="match status" value="1"/>
</dbReference>
<dbReference type="SMART" id="SM00823">
    <property type="entry name" value="PKS_PP"/>
    <property type="match status" value="2"/>
</dbReference>
<keyword evidence="8" id="KW-1133">Transmembrane helix</keyword>
<evidence type="ECO:0000256" key="5">
    <source>
        <dbReference type="ARBA" id="ARBA00022679"/>
    </source>
</evidence>
<dbReference type="SUPFAM" id="SSF53901">
    <property type="entry name" value="Thiolase-like"/>
    <property type="match status" value="1"/>
</dbReference>
<evidence type="ECO:0000256" key="8">
    <source>
        <dbReference type="SAM" id="Phobius"/>
    </source>
</evidence>
<dbReference type="GO" id="GO:0006633">
    <property type="term" value="P:fatty acid biosynthetic process"/>
    <property type="evidence" value="ECO:0007669"/>
    <property type="project" value="UniProtKB-UniPathway"/>
</dbReference>
<dbReference type="SUPFAM" id="SSF52151">
    <property type="entry name" value="FabD/lysophospholipase-like"/>
    <property type="match status" value="1"/>
</dbReference>
<dbReference type="GO" id="GO:0004312">
    <property type="term" value="F:fatty acid synthase activity"/>
    <property type="evidence" value="ECO:0007669"/>
    <property type="project" value="TreeGrafter"/>
</dbReference>
<dbReference type="CDD" id="cd05931">
    <property type="entry name" value="FAAL"/>
    <property type="match status" value="1"/>
</dbReference>
<evidence type="ECO:0000256" key="1">
    <source>
        <dbReference type="ARBA" id="ARBA00005194"/>
    </source>
</evidence>
<dbReference type="Gene3D" id="3.40.47.10">
    <property type="match status" value="1"/>
</dbReference>
<dbReference type="GO" id="GO:0004315">
    <property type="term" value="F:3-oxoacyl-[acyl-carrier-protein] synthase activity"/>
    <property type="evidence" value="ECO:0007669"/>
    <property type="project" value="InterPro"/>
</dbReference>
<dbReference type="SMART" id="SM00827">
    <property type="entry name" value="PKS_AT"/>
    <property type="match status" value="1"/>
</dbReference>
<feature type="domain" description="Carrier" evidence="9">
    <location>
        <begin position="743"/>
        <end position="817"/>
    </location>
</feature>
<comment type="pathway">
    <text evidence="1">Lipid metabolism; fatty acid biosynthesis.</text>
</comment>
<dbReference type="UniPathway" id="UPA00094"/>
<feature type="domain" description="Carrier" evidence="9">
    <location>
        <begin position="642"/>
        <end position="717"/>
    </location>
</feature>
<evidence type="ECO:0000259" key="10">
    <source>
        <dbReference type="PROSITE" id="PS52004"/>
    </source>
</evidence>
<evidence type="ECO:0000259" key="9">
    <source>
        <dbReference type="PROSITE" id="PS50075"/>
    </source>
</evidence>
<dbReference type="Gene3D" id="3.30.300.30">
    <property type="match status" value="1"/>
</dbReference>
<evidence type="ECO:0000256" key="4">
    <source>
        <dbReference type="ARBA" id="ARBA00022553"/>
    </source>
</evidence>
<feature type="domain" description="Ketosynthase family 3 (KS3)" evidence="10">
    <location>
        <begin position="831"/>
        <end position="1240"/>
    </location>
</feature>
<dbReference type="InterPro" id="IPR020845">
    <property type="entry name" value="AMP-binding_CS"/>
</dbReference>
<dbReference type="PROSITE" id="PS52019">
    <property type="entry name" value="PKS_MFAS_DH"/>
    <property type="match status" value="1"/>
</dbReference>
<dbReference type="EMBL" id="CAADFY010000011">
    <property type="protein sequence ID" value="VFK52660.1"/>
    <property type="molecule type" value="Genomic_DNA"/>
</dbReference>
<feature type="transmembrane region" description="Helical" evidence="8">
    <location>
        <begin position="72"/>
        <end position="96"/>
    </location>
</feature>
<gene>
    <name evidence="13" type="ORF">BECKTUN1418E_GA0071001_101316</name>
    <name evidence="12" type="ORF">BECKTUN1418F_GA0071002_101116</name>
</gene>
<comment type="similarity">
    <text evidence="2">Belongs to the ATP-dependent AMP-binding enzyme family.</text>
</comment>
<keyword evidence="4" id="KW-0597">Phosphoprotein</keyword>
<dbReference type="Gene3D" id="1.10.1200.10">
    <property type="entry name" value="ACP-like"/>
    <property type="match status" value="2"/>
</dbReference>
<dbReference type="PROSITE" id="PS50075">
    <property type="entry name" value="CARRIER"/>
    <property type="match status" value="2"/>
</dbReference>
<feature type="region of interest" description="C-terminal hotdog fold" evidence="7">
    <location>
        <begin position="1843"/>
        <end position="1945"/>
    </location>
</feature>
<dbReference type="Gene3D" id="3.40.366.10">
    <property type="entry name" value="Malonyl-Coenzyme A Acyl Carrier Protein, domain 2"/>
    <property type="match status" value="1"/>
</dbReference>
<dbReference type="InterPro" id="IPR020841">
    <property type="entry name" value="PKS_Beta-ketoAc_synthase_dom"/>
</dbReference>
<dbReference type="InterPro" id="IPR042099">
    <property type="entry name" value="ANL_N_sf"/>
</dbReference>
<dbReference type="InterPro" id="IPR000873">
    <property type="entry name" value="AMP-dep_synth/lig_dom"/>
</dbReference>
<dbReference type="Pfam" id="PF00698">
    <property type="entry name" value="Acyl_transf_1"/>
    <property type="match status" value="1"/>
</dbReference>
<dbReference type="GO" id="GO:0031177">
    <property type="term" value="F:phosphopantetheine binding"/>
    <property type="evidence" value="ECO:0007669"/>
    <property type="project" value="InterPro"/>
</dbReference>
<evidence type="ECO:0000256" key="6">
    <source>
        <dbReference type="ARBA" id="ARBA00054155"/>
    </source>
</evidence>
<dbReference type="PROSITE" id="PS00606">
    <property type="entry name" value="KS3_1"/>
    <property type="match status" value="1"/>
</dbReference>
<dbReference type="InterPro" id="IPR018201">
    <property type="entry name" value="Ketoacyl_synth_AS"/>
</dbReference>
<dbReference type="InterPro" id="IPR049900">
    <property type="entry name" value="PKS_mFAS_DH"/>
</dbReference>
<dbReference type="InterPro" id="IPR014043">
    <property type="entry name" value="Acyl_transferase_dom"/>
</dbReference>
<dbReference type="Pfam" id="PF00109">
    <property type="entry name" value="ketoacyl-synt"/>
    <property type="match status" value="1"/>
</dbReference>
<evidence type="ECO:0000256" key="2">
    <source>
        <dbReference type="ARBA" id="ARBA00006432"/>
    </source>
</evidence>
<dbReference type="Pfam" id="PF00501">
    <property type="entry name" value="AMP-binding"/>
    <property type="match status" value="1"/>
</dbReference>
<dbReference type="GO" id="GO:0071766">
    <property type="term" value="P:Actinobacterium-type cell wall biogenesis"/>
    <property type="evidence" value="ECO:0007669"/>
    <property type="project" value="UniProtKB-ARBA"/>
</dbReference>
<sequence>MHDFPTPRTIHSSTLVELLRYRAENQSGKTAYLFLKDGEIEENSLTYVQLDRQARAIAARLQNITAPGDRALLLYHAGLDFIAAFFGCLYAGVVAVPTYPPKRNRPDPRFRTIAADAEASVVLTTNEILSEMDVRPAETPGLRDLHWLATDDLDTEMASGWRMPDIGGDTLAFLQYTSGSTGTPKGVMVSHENLLHNERMIQQGCEHTEETVHVVWLPLFHDMGLIGNILQSLYLGTRCILLSPVSFLQKPLRWLQAISHYRATTSGGPNFAYDLCVEKIIPEQMAELDLRRWTLAFNCAEPIRSETLERFAEAFTPCGFRRKAFYPGYGLAETTVFVSGGSKVTLPVIYEIDKTPFEQNRVTAAANLEDGNTRKIVGCGQTTYLDQKVVIVDPESFLPHSEQQVGEIWVSGKHVAQGYWNRSEETEQTFRAHLSDTGEGPFLRTGDLGFMKGGELFVTGRLKDLIIIHGQNHYPQDIEATVEGAVDFVKPNGCAAIAIDVDGMERLVMVVEANRDLIRKVKAVRKRQAPSSQEHSEESARARDDLDRTVGAIAARIREAVAREHEITLYALAFVEPRAFPLTSSGKLQRRACRALFREEKDKPIFFWYEHDETGEAERKPDDDTSVLAYIREHDPSLDRIRGVIHDSLLAYLKQAEHLGVDRVDYSRSFASLGIDFVGMAAIRGEIEEKFGAKLSLNAIHEFDTVDKLAAHMDAGRMGFAARAHRISMMGTSLRSFAHPTKDAITDWLTAKIGQLAGIPPEAIEPGRPFAAYGLGSVDVVGLSGELGEWLGRPIAATLAYDYPTIEAMARYLAGADASASTAVRKAFTYADAIAVIGLGCRFPKAKNPDEFRRLLKNGVDAITRVPTSRWTPTQDSVPWGGFIDNVDQFDPAFFGISPREAETMDPQQRLLLEVGWEALEDAGIAPDTLTGGRTGVFVGISTHDYAEYLPTAGSNLHFETGNAFSIAASRLSYLLDLRGPSWAVDTACSSSLVAVHHACQSLRLGESDLALAGGVNLMFSPRITESFSVSQMLSPEGRCKTFDAGANGYVRGEGCGMVVLKRLEDAREDGDTILVVIRGSAIKQDGRTNGITAPNGPAQQAVIRQALANAGVAAHEIGYVEAHGTGTPLGDPIEFNSLKEVLTPERSPNEICHIGSVKTNIGHLEAAAGIAGVIKTVLAFQYDEIPPHLNLKTINPLLEIAATPLKIPTESVPWPGKKRLAGVSSFGFSGTNAHVVLEEAPAIDPVVDPGVRPPERLFHLLTLSAKTPEALRDLVGRYVTYQETHPEIPLADVCFTAYTGRSHFTHRLALVAGSLADAGEQLRTINYTAGEVRGERSKTAFLFTGQGSQYVGMGRQLYETAPLFHQIIDECNTILRIHDVPLLDLLYSDAGEPNSGLLDQTVYTQPALFSLEYALARVWQSWGVRPDAVMGHSVGEYVAACVAGVFSLEDGLKFIAARGRLMQTLCETGDMLALPVNEEKALEIIAPFAEVISIAAINGPASVVVSGTHEAMEKLSAILAETGIDAKLLSVSHAFHSAMMEPMLVEFQKVAESIIYFAPEIPVCSNVTGKIATDEITTPAYWVRHVRDPVHFASGVESLHAEGFNTFLEVGPKPVLLGMAGQCLPDDAEALWLPSLREGQDDWRQLLQSLGEWYTRGGVVDWKSFDKDQPRRKVQLPTYPFQRQRYWIDKAPLIRTITYSQLGHPLLGQELQLADTDNKIRFESRIGFSSASAYLMEHRIFDVAVVPGVVYLEMGWMAGVDVLDESFSIREVSIEQAMLLPENQTATVQLVLSPEGQGYRYRVFSLDTNSYWVSHATGLLIADQVEKRSDVVDLAKLQKQCDTQFSGTDYYSMMAQESSVNLGPSFQAIKQFLLGDGMSLSQIELPESLVSQANDYQLHPVLIDATFQAAIASSTLGTGSHSKFDFRKRNLSANFGRKIAPLPS</sequence>
<dbReference type="Pfam" id="PF22621">
    <property type="entry name" value="CurL-like_PKS_C"/>
    <property type="match status" value="1"/>
</dbReference>
<dbReference type="Pfam" id="PF00550">
    <property type="entry name" value="PP-binding"/>
    <property type="match status" value="2"/>
</dbReference>
<feature type="active site" description="Proton donor; for dehydratase activity" evidence="7">
    <location>
        <position position="1905"/>
    </location>
</feature>
<feature type="region of interest" description="N-terminal hotdog fold" evidence="7">
    <location>
        <begin position="1705"/>
        <end position="1828"/>
    </location>
</feature>
<dbReference type="InterPro" id="IPR020806">
    <property type="entry name" value="PKS_PP-bd"/>
</dbReference>
<dbReference type="InterPro" id="IPR016035">
    <property type="entry name" value="Acyl_Trfase/lysoPLipase"/>
</dbReference>
<dbReference type="InterPro" id="IPR020807">
    <property type="entry name" value="PKS_DH"/>
</dbReference>
<dbReference type="InterPro" id="IPR040097">
    <property type="entry name" value="FAAL/FAAC"/>
</dbReference>
<dbReference type="FunFam" id="3.40.366.10:FF:000002">
    <property type="entry name" value="Probable polyketide synthase 2"/>
    <property type="match status" value="1"/>
</dbReference>
<dbReference type="InterPro" id="IPR049552">
    <property type="entry name" value="PKS_DH_N"/>
</dbReference>
<dbReference type="InterPro" id="IPR049551">
    <property type="entry name" value="PKS_DH_C"/>
</dbReference>
<dbReference type="PANTHER" id="PTHR43775">
    <property type="entry name" value="FATTY ACID SYNTHASE"/>
    <property type="match status" value="1"/>
</dbReference>
<dbReference type="InterPro" id="IPR014030">
    <property type="entry name" value="Ketoacyl_synth_N"/>
</dbReference>
<dbReference type="InterPro" id="IPR045851">
    <property type="entry name" value="AMP-bd_C_sf"/>
</dbReference>
<organism evidence="13">
    <name type="scientific">Candidatus Kentrum sp. TUN</name>
    <dbReference type="NCBI Taxonomy" id="2126343"/>
    <lineage>
        <taxon>Bacteria</taxon>
        <taxon>Pseudomonadati</taxon>
        <taxon>Pseudomonadota</taxon>
        <taxon>Gammaproteobacteria</taxon>
        <taxon>Candidatus Kentrum</taxon>
    </lineage>
</organism>
<evidence type="ECO:0000259" key="11">
    <source>
        <dbReference type="PROSITE" id="PS52019"/>
    </source>
</evidence>
<dbReference type="PROSITE" id="PS52004">
    <property type="entry name" value="KS3_2"/>
    <property type="match status" value="1"/>
</dbReference>
<dbReference type="SUPFAM" id="SSF55048">
    <property type="entry name" value="Probable ACP-binding domain of malonyl-CoA ACP transacylase"/>
    <property type="match status" value="1"/>
</dbReference>
<dbReference type="InterPro" id="IPR016036">
    <property type="entry name" value="Malonyl_transacylase_ACP-bd"/>
</dbReference>
<dbReference type="Gene3D" id="3.30.70.3290">
    <property type="match status" value="1"/>
</dbReference>
<dbReference type="Gene3D" id="3.10.129.110">
    <property type="entry name" value="Polyketide synthase dehydratase"/>
    <property type="match status" value="1"/>
</dbReference>
<dbReference type="InterPro" id="IPR001227">
    <property type="entry name" value="Ac_transferase_dom_sf"/>
</dbReference>
<dbReference type="PROSITE" id="PS00455">
    <property type="entry name" value="AMP_BINDING"/>
    <property type="match status" value="1"/>
</dbReference>
<dbReference type="SMART" id="SM00825">
    <property type="entry name" value="PKS_KS"/>
    <property type="match status" value="1"/>
</dbReference>
<keyword evidence="8" id="KW-0812">Transmembrane</keyword>
<dbReference type="Pfam" id="PF14765">
    <property type="entry name" value="PS-DH"/>
    <property type="match status" value="1"/>
</dbReference>
<keyword evidence="5 13" id="KW-0808">Transferase</keyword>